<keyword evidence="9 13" id="KW-1133">Transmembrane helix</keyword>
<evidence type="ECO:0000256" key="4">
    <source>
        <dbReference type="ARBA" id="ARBA00022475"/>
    </source>
</evidence>
<evidence type="ECO:0000259" key="14">
    <source>
        <dbReference type="Pfam" id="PF01292"/>
    </source>
</evidence>
<evidence type="ECO:0000256" key="10">
    <source>
        <dbReference type="ARBA" id="ARBA00023004"/>
    </source>
</evidence>
<dbReference type="Gene3D" id="1.20.950.20">
    <property type="entry name" value="Transmembrane di-heme cytochromes, Chain C"/>
    <property type="match status" value="1"/>
</dbReference>
<comment type="similarity">
    <text evidence="12">Belongs to the cytochrome b561 family.</text>
</comment>
<dbReference type="FunFam" id="1.20.950.20:FF:000005">
    <property type="entry name" value="Putative cytochrome b561"/>
    <property type="match status" value="1"/>
</dbReference>
<feature type="transmembrane region" description="Helical" evidence="13">
    <location>
        <begin position="20"/>
        <end position="40"/>
    </location>
</feature>
<evidence type="ECO:0000256" key="3">
    <source>
        <dbReference type="ARBA" id="ARBA00022448"/>
    </source>
</evidence>
<proteinExistence type="inferred from homology"/>
<reference evidence="16" key="1">
    <citation type="journal article" date="2010" name="PLoS Genet.">
        <title>Genome sequence of the plant growth promoting endophytic bacterium Enterobacter sp. 638.</title>
        <authorList>
            <person name="Taghavi S."/>
            <person name="van der Lelie D."/>
            <person name="Hoffman A."/>
            <person name="Zhang Y.B."/>
            <person name="Walla M.D."/>
            <person name="Vangronsveld J."/>
            <person name="Newman L."/>
            <person name="Monchy S."/>
        </authorList>
    </citation>
    <scope>NUCLEOTIDE SEQUENCE [LARGE SCALE GENOMIC DNA]</scope>
    <source>
        <strain evidence="16">638</strain>
    </source>
</reference>
<gene>
    <name evidence="15" type="ordered locus">Ent638_1571</name>
</gene>
<dbReference type="InterPro" id="IPR011577">
    <property type="entry name" value="Cyt_b561_bac/Ni-Hgenase"/>
</dbReference>
<dbReference type="KEGG" id="ent:Ent638_1571"/>
<dbReference type="InterPro" id="IPR052168">
    <property type="entry name" value="Cytochrome_b561_oxidase"/>
</dbReference>
<evidence type="ECO:0000256" key="9">
    <source>
        <dbReference type="ARBA" id="ARBA00022989"/>
    </source>
</evidence>
<keyword evidence="5" id="KW-0349">Heme</keyword>
<comment type="cofactor">
    <cofactor evidence="1">
        <name>heme b</name>
        <dbReference type="ChEBI" id="CHEBI:60344"/>
    </cofactor>
</comment>
<keyword evidence="7" id="KW-0479">Metal-binding</keyword>
<dbReference type="AlphaFoldDB" id="A0A9J9GG30"/>
<protein>
    <submittedName>
        <fullName evidence="15">Cytochrome B561</fullName>
    </submittedName>
</protein>
<accession>A0A9J9GG30</accession>
<keyword evidence="16" id="KW-1185">Reference proteome</keyword>
<dbReference type="PANTHER" id="PTHR30529">
    <property type="entry name" value="CYTOCHROME B561"/>
    <property type="match status" value="1"/>
</dbReference>
<evidence type="ECO:0000256" key="8">
    <source>
        <dbReference type="ARBA" id="ARBA00022982"/>
    </source>
</evidence>
<dbReference type="GO" id="GO:0005886">
    <property type="term" value="C:plasma membrane"/>
    <property type="evidence" value="ECO:0007669"/>
    <property type="project" value="UniProtKB-SubCell"/>
</dbReference>
<evidence type="ECO:0000256" key="11">
    <source>
        <dbReference type="ARBA" id="ARBA00023136"/>
    </source>
</evidence>
<feature type="transmembrane region" description="Helical" evidence="13">
    <location>
        <begin position="55"/>
        <end position="73"/>
    </location>
</feature>
<keyword evidence="11 13" id="KW-0472">Membrane</keyword>
<dbReference type="EMBL" id="CP000653">
    <property type="protein sequence ID" value="ABP60250.1"/>
    <property type="molecule type" value="Genomic_DNA"/>
</dbReference>
<dbReference type="GO" id="GO:0020037">
    <property type="term" value="F:heme binding"/>
    <property type="evidence" value="ECO:0007669"/>
    <property type="project" value="TreeGrafter"/>
</dbReference>
<comment type="subcellular location">
    <subcellularLocation>
        <location evidence="2">Cell membrane</location>
        <topology evidence="2">Multi-pass membrane protein</topology>
    </subcellularLocation>
</comment>
<evidence type="ECO:0000256" key="13">
    <source>
        <dbReference type="SAM" id="Phobius"/>
    </source>
</evidence>
<evidence type="ECO:0000256" key="12">
    <source>
        <dbReference type="ARBA" id="ARBA00037975"/>
    </source>
</evidence>
<name>A0A9J9GG30_ENT38</name>
<dbReference type="InterPro" id="IPR016174">
    <property type="entry name" value="Di-haem_cyt_TM"/>
</dbReference>
<evidence type="ECO:0000256" key="2">
    <source>
        <dbReference type="ARBA" id="ARBA00004651"/>
    </source>
</evidence>
<evidence type="ECO:0000256" key="6">
    <source>
        <dbReference type="ARBA" id="ARBA00022692"/>
    </source>
</evidence>
<evidence type="ECO:0000313" key="16">
    <source>
        <dbReference type="Proteomes" id="UP000000230"/>
    </source>
</evidence>
<evidence type="ECO:0000256" key="7">
    <source>
        <dbReference type="ARBA" id="ARBA00022723"/>
    </source>
</evidence>
<evidence type="ECO:0000313" key="15">
    <source>
        <dbReference type="EMBL" id="ABP60250.1"/>
    </source>
</evidence>
<feature type="transmembrane region" description="Helical" evidence="13">
    <location>
        <begin position="94"/>
        <end position="115"/>
    </location>
</feature>
<keyword evidence="8" id="KW-0249">Electron transport</keyword>
<keyword evidence="6 13" id="KW-0812">Transmembrane</keyword>
<evidence type="ECO:0000256" key="1">
    <source>
        <dbReference type="ARBA" id="ARBA00001970"/>
    </source>
</evidence>
<evidence type="ECO:0000256" key="5">
    <source>
        <dbReference type="ARBA" id="ARBA00022617"/>
    </source>
</evidence>
<dbReference type="GO" id="GO:0046872">
    <property type="term" value="F:metal ion binding"/>
    <property type="evidence" value="ECO:0007669"/>
    <property type="project" value="UniProtKB-KW"/>
</dbReference>
<keyword evidence="10" id="KW-0408">Iron</keyword>
<dbReference type="Pfam" id="PF01292">
    <property type="entry name" value="Ni_hydr_CYTB"/>
    <property type="match status" value="1"/>
</dbReference>
<keyword evidence="4" id="KW-1003">Cell membrane</keyword>
<feature type="domain" description="Cytochrome b561 bacterial/Ni-hydrogenase" evidence="14">
    <location>
        <begin position="13"/>
        <end position="184"/>
    </location>
</feature>
<keyword evidence="3" id="KW-0813">Transport</keyword>
<dbReference type="Proteomes" id="UP000000230">
    <property type="component" value="Chromosome"/>
</dbReference>
<dbReference type="PANTHER" id="PTHR30529:SF1">
    <property type="entry name" value="CYTOCHROME B561 HOMOLOG 2"/>
    <property type="match status" value="1"/>
</dbReference>
<sequence length="192" mass="20984">MVVIMQLRNSSARYGLISMLLHWGIALAVYAMFGLGLWMVTLSYYDGWYHQAPELHKSIGIVLMMGLVIRVIWRHISRPPSAPKSHSTLTRVTAAGAHIALYSILFAIFISGYLISTADGKPISVFGLFDVPATLSDAGSQADLAGQIHLWLAWSVVILSALHGLAALKHHFIDKDDTLKRMLGRSSVDSGA</sequence>
<organism evidence="15 16">
    <name type="scientific">Enterobacter sp. (strain 638)</name>
    <dbReference type="NCBI Taxonomy" id="399742"/>
    <lineage>
        <taxon>Bacteria</taxon>
        <taxon>Pseudomonadati</taxon>
        <taxon>Pseudomonadota</taxon>
        <taxon>Gammaproteobacteria</taxon>
        <taxon>Enterobacterales</taxon>
        <taxon>Enterobacteriaceae</taxon>
        <taxon>Enterobacter</taxon>
    </lineage>
</organism>
<dbReference type="SUPFAM" id="SSF81342">
    <property type="entry name" value="Transmembrane di-heme cytochromes"/>
    <property type="match status" value="1"/>
</dbReference>
<feature type="transmembrane region" description="Helical" evidence="13">
    <location>
        <begin position="148"/>
        <end position="168"/>
    </location>
</feature>
<dbReference type="GO" id="GO:0009055">
    <property type="term" value="F:electron transfer activity"/>
    <property type="evidence" value="ECO:0007669"/>
    <property type="project" value="InterPro"/>
</dbReference>
<dbReference type="GO" id="GO:0022904">
    <property type="term" value="P:respiratory electron transport chain"/>
    <property type="evidence" value="ECO:0007669"/>
    <property type="project" value="InterPro"/>
</dbReference>